<accession>Q657I5</accession>
<dbReference type="Proteomes" id="UP000817658">
    <property type="component" value="Chromosome 1"/>
</dbReference>
<evidence type="ECO:0000313" key="1">
    <source>
        <dbReference type="EMBL" id="BAD45032.1"/>
    </source>
</evidence>
<organism evidence="1">
    <name type="scientific">Oryza sativa subsp. japonica</name>
    <name type="common">Rice</name>
    <dbReference type="NCBI Taxonomy" id="39947"/>
    <lineage>
        <taxon>Eukaryota</taxon>
        <taxon>Viridiplantae</taxon>
        <taxon>Streptophyta</taxon>
        <taxon>Embryophyta</taxon>
        <taxon>Tracheophyta</taxon>
        <taxon>Spermatophyta</taxon>
        <taxon>Magnoliopsida</taxon>
        <taxon>Liliopsida</taxon>
        <taxon>Poales</taxon>
        <taxon>Poaceae</taxon>
        <taxon>BOP clade</taxon>
        <taxon>Oryzoideae</taxon>
        <taxon>Oryzeae</taxon>
        <taxon>Oryzinae</taxon>
        <taxon>Oryza</taxon>
        <taxon>Oryza sativa</taxon>
    </lineage>
</organism>
<dbReference type="EMBL" id="AP003206">
    <property type="protein sequence ID" value="BAD45032.1"/>
    <property type="molecule type" value="Genomic_DNA"/>
</dbReference>
<protein>
    <submittedName>
        <fullName evidence="1">Uncharacterized protein B1146F03.27</fullName>
    </submittedName>
</protein>
<sequence>MGAKTELHLKDLEQLGNFMIKVAKPGACVPYPLDSTVLSGGHRSAVRRHAQLPKEHGYRGRGMLMGD</sequence>
<proteinExistence type="predicted"/>
<reference evidence="1" key="1">
    <citation type="journal article" date="2002" name="Nature">
        <title>The genome sequence and structure of rice chromosome 1.</title>
        <authorList>
            <person name="Sasaki T."/>
            <person name="Matsumoto T."/>
            <person name="Yamamoto K."/>
            <person name="Sakata K."/>
            <person name="Baba T."/>
            <person name="Katayose Y."/>
            <person name="Wu J."/>
            <person name="Niimura Y."/>
            <person name="Cheng Z."/>
            <person name="Nagamura Y."/>
            <person name="Antonio B.A."/>
            <person name="Kanamori H."/>
            <person name="Hosokawa S."/>
            <person name="Masukawa M."/>
            <person name="Arikawa K."/>
            <person name="Chiden Y."/>
            <person name="Hayashi M."/>
            <person name="Okamoto M."/>
            <person name="Ando T."/>
            <person name="Aoki H."/>
            <person name="Arita K."/>
            <person name="Hamada M."/>
            <person name="Harada C."/>
            <person name="Hijishita S."/>
            <person name="Honda M."/>
            <person name="Ichikawa Y."/>
            <person name="Idonuma A."/>
            <person name="Iijima M."/>
            <person name="Ikeda M."/>
            <person name="Ikeno M."/>
            <person name="Itoh S."/>
            <person name="Itoh T."/>
            <person name="Itoh Y."/>
            <person name="Itoh Y."/>
            <person name="Iwabuchi A."/>
            <person name="Kamiya K."/>
            <person name="Karasawa W."/>
            <person name="Katagiri S."/>
            <person name="Kikuta A."/>
            <person name="Kobayashi N."/>
            <person name="Kono I."/>
            <person name="Machita K."/>
            <person name="Maehara T."/>
            <person name="Mizuno H."/>
            <person name="Mizubayashi T."/>
            <person name="Mukai Y."/>
            <person name="Nagasaki H."/>
            <person name="Nakashima M."/>
            <person name="Nakama Y."/>
            <person name="Nakamichi Y."/>
            <person name="Nakamura M."/>
            <person name="Namiki N."/>
            <person name="Negishi M."/>
            <person name="Ohta I."/>
            <person name="Ono N."/>
            <person name="Saji S."/>
            <person name="Sakai K."/>
            <person name="Shibata M."/>
            <person name="Shimokawa T."/>
            <person name="Shomura A."/>
            <person name="Song J."/>
            <person name="Takazaki Y."/>
            <person name="Terasawa K."/>
            <person name="Tsuji K."/>
            <person name="Waki K."/>
            <person name="Yamagata H."/>
            <person name="Yamane H."/>
            <person name="Yoshiki S."/>
            <person name="Yoshihara R."/>
            <person name="Yukawa K."/>
            <person name="Zhong H."/>
            <person name="Iwama H."/>
            <person name="Endo T."/>
            <person name="Ito H."/>
            <person name="Hahn J.H."/>
            <person name="Kim H.I."/>
            <person name="Eun M.Y."/>
            <person name="Yano M."/>
            <person name="Jiang J."/>
            <person name="Gojobori T."/>
        </authorList>
    </citation>
    <scope>NUCLEOTIDE SEQUENCE [LARGE SCALE GENOMIC DNA]</scope>
</reference>
<gene>
    <name evidence="1" type="primary">B1146F03.27</name>
</gene>
<name>Q657I5_ORYSJ</name>
<dbReference type="AlphaFoldDB" id="Q657I5"/>